<evidence type="ECO:0000256" key="1">
    <source>
        <dbReference type="SAM" id="SignalP"/>
    </source>
</evidence>
<proteinExistence type="predicted"/>
<reference evidence="2 3" key="1">
    <citation type="submission" date="2017-10" db="EMBL/GenBank/DDBJ databases">
        <authorList>
            <person name="Banno H."/>
            <person name="Chua N.-H."/>
        </authorList>
    </citation>
    <scope>NUCLEOTIDE SEQUENCE [LARGE SCALE GENOMIC DNA]</scope>
    <source>
        <strain evidence="2 3">YW11</strain>
    </source>
</reference>
<evidence type="ECO:0000313" key="3">
    <source>
        <dbReference type="Proteomes" id="UP000223527"/>
    </source>
</evidence>
<dbReference type="Proteomes" id="UP000223527">
    <property type="component" value="Unassembled WGS sequence"/>
</dbReference>
<comment type="caution">
    <text evidence="2">The sequence shown here is derived from an EMBL/GenBank/DDBJ whole genome shotgun (WGS) entry which is preliminary data.</text>
</comment>
<dbReference type="RefSeq" id="WP_099095544.1">
    <property type="nucleotide sequence ID" value="NZ_PDNU01000017.1"/>
</dbReference>
<gene>
    <name evidence="2" type="ORF">CR162_10690</name>
</gene>
<dbReference type="EMBL" id="PDNU01000017">
    <property type="protein sequence ID" value="PHK94898.1"/>
    <property type="molecule type" value="Genomic_DNA"/>
</dbReference>
<accession>A0A2C7A4A7</accession>
<feature type="signal peptide" evidence="1">
    <location>
        <begin position="1"/>
        <end position="20"/>
    </location>
</feature>
<sequence length="93" mass="9827">MLLRLSWLLALLLAALPARGAELRLLPPGLAYCDELAARFSRLPGARQDAARGLAAEGGRLCEAGHARAGVARLRRALRAAQGAPRLARSAHP</sequence>
<keyword evidence="3" id="KW-1185">Reference proteome</keyword>
<dbReference type="AlphaFoldDB" id="A0A2C7A4A7"/>
<organism evidence="2 3">
    <name type="scientific">Teichococcus rhizosphaerae</name>
    <dbReference type="NCBI Taxonomy" id="1335062"/>
    <lineage>
        <taxon>Bacteria</taxon>
        <taxon>Pseudomonadati</taxon>
        <taxon>Pseudomonadota</taxon>
        <taxon>Alphaproteobacteria</taxon>
        <taxon>Acetobacterales</taxon>
        <taxon>Roseomonadaceae</taxon>
        <taxon>Roseomonas</taxon>
    </lineage>
</organism>
<evidence type="ECO:0000313" key="2">
    <source>
        <dbReference type="EMBL" id="PHK94898.1"/>
    </source>
</evidence>
<protein>
    <submittedName>
        <fullName evidence="2">Uncharacterized protein</fullName>
    </submittedName>
</protein>
<keyword evidence="1" id="KW-0732">Signal</keyword>
<feature type="chain" id="PRO_5013107123" evidence="1">
    <location>
        <begin position="21"/>
        <end position="93"/>
    </location>
</feature>
<name>A0A2C7A4A7_9PROT</name>